<organism evidence="3 4">
    <name type="scientific">Streptomyces qinglanensis</name>
    <dbReference type="NCBI Taxonomy" id="943816"/>
    <lineage>
        <taxon>Bacteria</taxon>
        <taxon>Bacillati</taxon>
        <taxon>Actinomycetota</taxon>
        <taxon>Actinomycetes</taxon>
        <taxon>Kitasatosporales</taxon>
        <taxon>Streptomycetaceae</taxon>
        <taxon>Streptomyces</taxon>
    </lineage>
</organism>
<feature type="compositionally biased region" description="Low complexity" evidence="1">
    <location>
        <begin position="26"/>
        <end position="35"/>
    </location>
</feature>
<evidence type="ECO:0000256" key="2">
    <source>
        <dbReference type="SAM" id="SignalP"/>
    </source>
</evidence>
<feature type="region of interest" description="Disordered" evidence="1">
    <location>
        <begin position="26"/>
        <end position="45"/>
    </location>
</feature>
<dbReference type="STRING" id="943816.AN217_16365"/>
<keyword evidence="2" id="KW-0732">Signal</keyword>
<evidence type="ECO:0008006" key="5">
    <source>
        <dbReference type="Google" id="ProtNLM"/>
    </source>
</evidence>
<dbReference type="OrthoDB" id="5123238at2"/>
<name>A0A1H9TU22_9ACTN</name>
<reference evidence="4" key="1">
    <citation type="submission" date="2016-10" db="EMBL/GenBank/DDBJ databases">
        <authorList>
            <person name="Varghese N."/>
            <person name="Submissions S."/>
        </authorList>
    </citation>
    <scope>NUCLEOTIDE SEQUENCE [LARGE SCALE GENOMIC DNA]</scope>
    <source>
        <strain evidence="4">CGMCC 4.6825</strain>
    </source>
</reference>
<evidence type="ECO:0000313" key="4">
    <source>
        <dbReference type="Proteomes" id="UP000182841"/>
    </source>
</evidence>
<evidence type="ECO:0000256" key="1">
    <source>
        <dbReference type="SAM" id="MobiDB-lite"/>
    </source>
</evidence>
<dbReference type="InterPro" id="IPR006311">
    <property type="entry name" value="TAT_signal"/>
</dbReference>
<dbReference type="InterPro" id="IPR011024">
    <property type="entry name" value="G_crystallin-like"/>
</dbReference>
<keyword evidence="4" id="KW-1185">Reference proteome</keyword>
<feature type="signal peptide" evidence="2">
    <location>
        <begin position="1"/>
        <end position="32"/>
    </location>
</feature>
<dbReference type="RefSeq" id="WP_075000971.1">
    <property type="nucleotide sequence ID" value="NZ_FOGO01000007.1"/>
</dbReference>
<feature type="chain" id="PRO_5010198398" description="Beta/Gamma crystallin" evidence="2">
    <location>
        <begin position="33"/>
        <end position="197"/>
    </location>
</feature>
<dbReference type="AlphaFoldDB" id="A0A1H9TU22"/>
<gene>
    <name evidence="3" type="ORF">SAMN05421870_10712</name>
</gene>
<dbReference type="PROSITE" id="PS51318">
    <property type="entry name" value="TAT"/>
    <property type="match status" value="1"/>
</dbReference>
<sequence>MHSRPRHRTRRTVTLAASVLLAGAATAPAAQADPPSGGDGPQHCTLDLDTGAERCFADFTAAVEHASGGRIDDAPASARTAAHDSGFRARTRSLAADSDRQADGVIQGTFFDDVDFGGDSLTITGAGLCEKDGWVDYQYDLQDAWKNRISSVQPWGNCWLWLYPEPGLGGDRDGPFKENTADIGSFMNDRTQSIGFS</sequence>
<proteinExistence type="predicted"/>
<dbReference type="SUPFAM" id="SSF49695">
    <property type="entry name" value="gamma-Crystallin-like"/>
    <property type="match status" value="1"/>
</dbReference>
<protein>
    <recommendedName>
        <fullName evidence="5">Beta/Gamma crystallin</fullName>
    </recommendedName>
</protein>
<dbReference type="Gene3D" id="2.60.20.10">
    <property type="entry name" value="Crystallins"/>
    <property type="match status" value="1"/>
</dbReference>
<accession>A0A1H9TU22</accession>
<dbReference type="EMBL" id="FOGO01000007">
    <property type="protein sequence ID" value="SES00870.1"/>
    <property type="molecule type" value="Genomic_DNA"/>
</dbReference>
<dbReference type="Proteomes" id="UP000182841">
    <property type="component" value="Unassembled WGS sequence"/>
</dbReference>
<evidence type="ECO:0000313" key="3">
    <source>
        <dbReference type="EMBL" id="SES00870.1"/>
    </source>
</evidence>